<gene>
    <name evidence="1" type="ORF">GGX14DRAFT_408514</name>
</gene>
<dbReference type="AlphaFoldDB" id="A0AAD6UKV2"/>
<sequence length="146" mass="15716">MSSWSPLTMKAGSRHVTMVLSDDATRQGRRVCEDHSLLKPTKWMVMVMGTAVASQPQDFFATPTMSTSSPSAPSSIPVQKSRGIKFWRSKPTSPMPEPSQPATDWLGPSLVAAKAIAVAGEMAPFPYLKGVFGTAVLVLETIQVHS</sequence>
<dbReference type="EMBL" id="JARJCW010000165">
    <property type="protein sequence ID" value="KAJ7189810.1"/>
    <property type="molecule type" value="Genomic_DNA"/>
</dbReference>
<name>A0AAD6UKV2_9AGAR</name>
<reference evidence="1" key="1">
    <citation type="submission" date="2023-03" db="EMBL/GenBank/DDBJ databases">
        <title>Massive genome expansion in bonnet fungi (Mycena s.s.) driven by repeated elements and novel gene families across ecological guilds.</title>
        <authorList>
            <consortium name="Lawrence Berkeley National Laboratory"/>
            <person name="Harder C.B."/>
            <person name="Miyauchi S."/>
            <person name="Viragh M."/>
            <person name="Kuo A."/>
            <person name="Thoen E."/>
            <person name="Andreopoulos B."/>
            <person name="Lu D."/>
            <person name="Skrede I."/>
            <person name="Drula E."/>
            <person name="Henrissat B."/>
            <person name="Morin E."/>
            <person name="Kohler A."/>
            <person name="Barry K."/>
            <person name="LaButti K."/>
            <person name="Morin E."/>
            <person name="Salamov A."/>
            <person name="Lipzen A."/>
            <person name="Mereny Z."/>
            <person name="Hegedus B."/>
            <person name="Baldrian P."/>
            <person name="Stursova M."/>
            <person name="Weitz H."/>
            <person name="Taylor A."/>
            <person name="Grigoriev I.V."/>
            <person name="Nagy L.G."/>
            <person name="Martin F."/>
            <person name="Kauserud H."/>
        </authorList>
    </citation>
    <scope>NUCLEOTIDE SEQUENCE</scope>
    <source>
        <strain evidence="1">9144</strain>
    </source>
</reference>
<protein>
    <submittedName>
        <fullName evidence="1">Uncharacterized protein</fullName>
    </submittedName>
</protein>
<accession>A0AAD6UKV2</accession>
<keyword evidence="2" id="KW-1185">Reference proteome</keyword>
<proteinExistence type="predicted"/>
<comment type="caution">
    <text evidence="1">The sequence shown here is derived from an EMBL/GenBank/DDBJ whole genome shotgun (WGS) entry which is preliminary data.</text>
</comment>
<dbReference type="Proteomes" id="UP001219525">
    <property type="component" value="Unassembled WGS sequence"/>
</dbReference>
<evidence type="ECO:0000313" key="1">
    <source>
        <dbReference type="EMBL" id="KAJ7189810.1"/>
    </source>
</evidence>
<evidence type="ECO:0000313" key="2">
    <source>
        <dbReference type="Proteomes" id="UP001219525"/>
    </source>
</evidence>
<organism evidence="1 2">
    <name type="scientific">Mycena pura</name>
    <dbReference type="NCBI Taxonomy" id="153505"/>
    <lineage>
        <taxon>Eukaryota</taxon>
        <taxon>Fungi</taxon>
        <taxon>Dikarya</taxon>
        <taxon>Basidiomycota</taxon>
        <taxon>Agaricomycotina</taxon>
        <taxon>Agaricomycetes</taxon>
        <taxon>Agaricomycetidae</taxon>
        <taxon>Agaricales</taxon>
        <taxon>Marasmiineae</taxon>
        <taxon>Mycenaceae</taxon>
        <taxon>Mycena</taxon>
    </lineage>
</organism>